<accession>A0A2U0THE3</accession>
<dbReference type="InterPro" id="IPR005913">
    <property type="entry name" value="dTDP_dehydrorham_reduct"/>
</dbReference>
<comment type="pathway">
    <text evidence="1 6">Carbohydrate biosynthesis; dTDP-L-rhamnose biosynthesis.</text>
</comment>
<sequence length="125" mass="13417">MARFLITGAKGQVGSCLVPQLQGKAEVLALARDELDITNQSAVKNAIISFHPDIIINAAAYTAVDRAETDIKLAEAINISGAQFLAGAANEIDAAILHISTDYVFDGTDTHPYKEDEQTRPQSVY</sequence>
<dbReference type="GO" id="GO:0009243">
    <property type="term" value="P:O antigen biosynthetic process"/>
    <property type="evidence" value="ECO:0007669"/>
    <property type="project" value="UniProtKB-UniPathway"/>
</dbReference>
<protein>
    <recommendedName>
        <fullName evidence="4 6">dTDP-4-dehydrorhamnose reductase</fullName>
        <ecNumber evidence="3 6">1.1.1.133</ecNumber>
    </recommendedName>
</protein>
<dbReference type="AlphaFoldDB" id="A0A2U0THE3"/>
<dbReference type="Pfam" id="PF04321">
    <property type="entry name" value="RmlD_sub_bind"/>
    <property type="match status" value="1"/>
</dbReference>
<keyword evidence="6" id="KW-0560">Oxidoreductase</keyword>
<name>A0A2U0THE3_9PAST</name>
<dbReference type="InterPro" id="IPR036291">
    <property type="entry name" value="NAD(P)-bd_dom_sf"/>
</dbReference>
<evidence type="ECO:0000256" key="3">
    <source>
        <dbReference type="ARBA" id="ARBA00012929"/>
    </source>
</evidence>
<dbReference type="PANTHER" id="PTHR10491:SF4">
    <property type="entry name" value="METHIONINE ADENOSYLTRANSFERASE 2 SUBUNIT BETA"/>
    <property type="match status" value="1"/>
</dbReference>
<dbReference type="PANTHER" id="PTHR10491">
    <property type="entry name" value="DTDP-4-DEHYDRORHAMNOSE REDUCTASE"/>
    <property type="match status" value="1"/>
</dbReference>
<comment type="catalytic activity">
    <reaction evidence="5 6">
        <text>dTDP-beta-L-rhamnose + NADP(+) = dTDP-4-dehydro-beta-L-rhamnose + NADPH + H(+)</text>
        <dbReference type="Rhea" id="RHEA:21796"/>
        <dbReference type="ChEBI" id="CHEBI:15378"/>
        <dbReference type="ChEBI" id="CHEBI:57510"/>
        <dbReference type="ChEBI" id="CHEBI:57783"/>
        <dbReference type="ChEBI" id="CHEBI:58349"/>
        <dbReference type="ChEBI" id="CHEBI:62830"/>
        <dbReference type="EC" id="1.1.1.133"/>
    </reaction>
</comment>
<dbReference type="UniPathway" id="UPA00124"/>
<feature type="domain" description="RmlD-like substrate binding" evidence="7">
    <location>
        <begin position="3"/>
        <end position="125"/>
    </location>
</feature>
<proteinExistence type="inferred from homology"/>
<comment type="cofactor">
    <cofactor evidence="6">
        <name>Mg(2+)</name>
        <dbReference type="ChEBI" id="CHEBI:18420"/>
    </cofactor>
    <text evidence="6">Binds 1 Mg(2+) ion per monomer.</text>
</comment>
<dbReference type="InterPro" id="IPR029903">
    <property type="entry name" value="RmlD-like-bd"/>
</dbReference>
<comment type="function">
    <text evidence="6">Catalyzes the reduction of dTDP-6-deoxy-L-lyxo-4-hexulose to yield dTDP-L-rhamnose.</text>
</comment>
<keyword evidence="9" id="KW-1185">Reference proteome</keyword>
<evidence type="ECO:0000256" key="2">
    <source>
        <dbReference type="ARBA" id="ARBA00010944"/>
    </source>
</evidence>
<dbReference type="Proteomes" id="UP000245909">
    <property type="component" value="Unassembled WGS sequence"/>
</dbReference>
<dbReference type="GO" id="GO:0005829">
    <property type="term" value="C:cytosol"/>
    <property type="evidence" value="ECO:0007669"/>
    <property type="project" value="TreeGrafter"/>
</dbReference>
<dbReference type="EMBL" id="QENU01000001">
    <property type="protein sequence ID" value="PVX42964.1"/>
    <property type="molecule type" value="Genomic_DNA"/>
</dbReference>
<dbReference type="GO" id="GO:0019305">
    <property type="term" value="P:dTDP-rhamnose biosynthetic process"/>
    <property type="evidence" value="ECO:0007669"/>
    <property type="project" value="UniProtKB-UniPathway"/>
</dbReference>
<dbReference type="Gene3D" id="3.40.50.720">
    <property type="entry name" value="NAD(P)-binding Rossmann-like Domain"/>
    <property type="match status" value="1"/>
</dbReference>
<comment type="similarity">
    <text evidence="2 6">Belongs to the dTDP-4-dehydrorhamnose reductase family.</text>
</comment>
<evidence type="ECO:0000256" key="1">
    <source>
        <dbReference type="ARBA" id="ARBA00004781"/>
    </source>
</evidence>
<dbReference type="SUPFAM" id="SSF51735">
    <property type="entry name" value="NAD(P)-binding Rossmann-fold domains"/>
    <property type="match status" value="1"/>
</dbReference>
<reference evidence="8 9" key="1">
    <citation type="submission" date="2018-05" db="EMBL/GenBank/DDBJ databases">
        <title>Genomic Encyclopedia of Type Strains, Phase IV (KMG-IV): sequencing the most valuable type-strain genomes for metagenomic binning, comparative biology and taxonomic classification.</title>
        <authorList>
            <person name="Goeker M."/>
        </authorList>
    </citation>
    <scope>NUCLEOTIDE SEQUENCE [LARGE SCALE GENOMIC DNA]</scope>
    <source>
        <strain evidence="8 9">DSM 22999</strain>
    </source>
</reference>
<comment type="caution">
    <text evidence="8">The sequence shown here is derived from an EMBL/GenBank/DDBJ whole genome shotgun (WGS) entry which is preliminary data.</text>
</comment>
<dbReference type="EC" id="1.1.1.133" evidence="3 6"/>
<dbReference type="GO" id="GO:0008831">
    <property type="term" value="F:dTDP-4-dehydrorhamnose reductase activity"/>
    <property type="evidence" value="ECO:0007669"/>
    <property type="project" value="UniProtKB-EC"/>
</dbReference>
<evidence type="ECO:0000256" key="6">
    <source>
        <dbReference type="RuleBase" id="RU364082"/>
    </source>
</evidence>
<organism evidence="8 9">
    <name type="scientific">Alitibacter langaaensis DSM 22999</name>
    <dbReference type="NCBI Taxonomy" id="1122935"/>
    <lineage>
        <taxon>Bacteria</taxon>
        <taxon>Pseudomonadati</taxon>
        <taxon>Pseudomonadota</taxon>
        <taxon>Gammaproteobacteria</taxon>
        <taxon>Pasteurellales</taxon>
        <taxon>Pasteurellaceae</taxon>
        <taxon>Alitibacter</taxon>
    </lineage>
</organism>
<evidence type="ECO:0000256" key="5">
    <source>
        <dbReference type="ARBA" id="ARBA00048200"/>
    </source>
</evidence>
<evidence type="ECO:0000256" key="4">
    <source>
        <dbReference type="ARBA" id="ARBA00017099"/>
    </source>
</evidence>
<dbReference type="UniPathway" id="UPA00281"/>
<gene>
    <name evidence="8" type="ORF">C8D76_101303</name>
</gene>
<evidence type="ECO:0000313" key="8">
    <source>
        <dbReference type="EMBL" id="PVX42964.1"/>
    </source>
</evidence>
<evidence type="ECO:0000313" key="9">
    <source>
        <dbReference type="Proteomes" id="UP000245909"/>
    </source>
</evidence>
<evidence type="ECO:0000259" key="7">
    <source>
        <dbReference type="Pfam" id="PF04321"/>
    </source>
</evidence>
<keyword evidence="6" id="KW-0521">NADP</keyword>